<keyword evidence="1" id="KW-0812">Transmembrane</keyword>
<keyword evidence="3" id="KW-1185">Reference proteome</keyword>
<evidence type="ECO:0008006" key="4">
    <source>
        <dbReference type="Google" id="ProtNLM"/>
    </source>
</evidence>
<dbReference type="AlphaFoldDB" id="A0A660CF53"/>
<evidence type="ECO:0000256" key="1">
    <source>
        <dbReference type="SAM" id="Phobius"/>
    </source>
</evidence>
<protein>
    <recommendedName>
        <fullName evidence="4">MYXO-CTERM domain-containing protein</fullName>
    </recommendedName>
</protein>
<evidence type="ECO:0000313" key="3">
    <source>
        <dbReference type="Proteomes" id="UP000317303"/>
    </source>
</evidence>
<gene>
    <name evidence="2" type="ORF">JD82_01979</name>
</gene>
<feature type="transmembrane region" description="Helical" evidence="1">
    <location>
        <begin position="53"/>
        <end position="69"/>
    </location>
</feature>
<accession>A0A660CF53</accession>
<dbReference type="EMBL" id="VLJV01000001">
    <property type="protein sequence ID" value="TWH20139.1"/>
    <property type="molecule type" value="Genomic_DNA"/>
</dbReference>
<feature type="transmembrane region" description="Helical" evidence="1">
    <location>
        <begin position="29"/>
        <end position="47"/>
    </location>
</feature>
<proteinExistence type="predicted"/>
<feature type="transmembrane region" description="Helical" evidence="1">
    <location>
        <begin position="81"/>
        <end position="101"/>
    </location>
</feature>
<organism evidence="2 3">
    <name type="scientific">Prauserella rugosa</name>
    <dbReference type="NCBI Taxonomy" id="43354"/>
    <lineage>
        <taxon>Bacteria</taxon>
        <taxon>Bacillati</taxon>
        <taxon>Actinomycetota</taxon>
        <taxon>Actinomycetes</taxon>
        <taxon>Pseudonocardiales</taxon>
        <taxon>Pseudonocardiaceae</taxon>
        <taxon>Prauserella</taxon>
    </lineage>
</organism>
<dbReference type="Proteomes" id="UP000317303">
    <property type="component" value="Unassembled WGS sequence"/>
</dbReference>
<reference evidence="2 3" key="1">
    <citation type="submission" date="2019-07" db="EMBL/GenBank/DDBJ databases">
        <title>R&amp;d 2014.</title>
        <authorList>
            <person name="Klenk H.-P."/>
        </authorList>
    </citation>
    <scope>NUCLEOTIDE SEQUENCE [LARGE SCALE GENOMIC DNA]</scope>
    <source>
        <strain evidence="2 3">DSM 43194</strain>
    </source>
</reference>
<name>A0A660CF53_9PSEU</name>
<comment type="caution">
    <text evidence="2">The sequence shown here is derived from an EMBL/GenBank/DDBJ whole genome shotgun (WGS) entry which is preliminary data.</text>
</comment>
<sequence>MPGDMVSESGDVTARLVEALRLRHPRVQLVLAAALGVFMLVCVAAMITRTSLWPLLPLASFGLASFGAWRARGASDDRQRLGWTALVAAGVALGFWLLGIINRVW</sequence>
<keyword evidence="1" id="KW-1133">Transmembrane helix</keyword>
<keyword evidence="1" id="KW-0472">Membrane</keyword>
<evidence type="ECO:0000313" key="2">
    <source>
        <dbReference type="EMBL" id="TWH20139.1"/>
    </source>
</evidence>